<comment type="caution">
    <text evidence="2">The sequence shown here is derived from an EMBL/GenBank/DDBJ whole genome shotgun (WGS) entry which is preliminary data.</text>
</comment>
<dbReference type="InterPro" id="IPR016064">
    <property type="entry name" value="NAD/diacylglycerol_kinase_sf"/>
</dbReference>
<protein>
    <submittedName>
        <fullName evidence="2">Ceramide kinase-like protein</fullName>
    </submittedName>
</protein>
<organism evidence="2 3">
    <name type="scientific">Labeo rohita</name>
    <name type="common">Indian major carp</name>
    <name type="synonym">Cyprinus rohita</name>
    <dbReference type="NCBI Taxonomy" id="84645"/>
    <lineage>
        <taxon>Eukaryota</taxon>
        <taxon>Metazoa</taxon>
        <taxon>Chordata</taxon>
        <taxon>Craniata</taxon>
        <taxon>Vertebrata</taxon>
        <taxon>Euteleostomi</taxon>
        <taxon>Actinopterygii</taxon>
        <taxon>Neopterygii</taxon>
        <taxon>Teleostei</taxon>
        <taxon>Ostariophysi</taxon>
        <taxon>Cypriniformes</taxon>
        <taxon>Cyprinidae</taxon>
        <taxon>Labeoninae</taxon>
        <taxon>Labeonini</taxon>
        <taxon>Labeo</taxon>
    </lineage>
</organism>
<dbReference type="InterPro" id="IPR017438">
    <property type="entry name" value="ATP-NAD_kinase_N"/>
</dbReference>
<dbReference type="PROSITE" id="PS50146">
    <property type="entry name" value="DAGK"/>
    <property type="match status" value="1"/>
</dbReference>
<dbReference type="InterPro" id="IPR001206">
    <property type="entry name" value="Diacylglycerol_kinase_cat_dom"/>
</dbReference>
<evidence type="ECO:0000313" key="3">
    <source>
        <dbReference type="Proteomes" id="UP000830375"/>
    </source>
</evidence>
<dbReference type="Gene3D" id="3.40.50.10330">
    <property type="entry name" value="Probable inorganic polyphosphate/atp-NAD kinase, domain 1"/>
    <property type="match status" value="1"/>
</dbReference>
<evidence type="ECO:0000259" key="1">
    <source>
        <dbReference type="PROSITE" id="PS50146"/>
    </source>
</evidence>
<feature type="domain" description="DAGKc" evidence="1">
    <location>
        <begin position="17"/>
        <end position="62"/>
    </location>
</feature>
<sequence length="103" mass="11204">MNLPALCCFLCSAGFKNRPKSLKVFVNPVSHKKEAYQLYLDEVAPLFKLADIEADVTSLTRGRSALTSALRVSSLIGFIPQCSTIPYMLTSWCFTPLGIGSGS</sequence>
<accession>A0ABQ8MD96</accession>
<proteinExistence type="predicted"/>
<keyword evidence="3" id="KW-1185">Reference proteome</keyword>
<dbReference type="SUPFAM" id="SSF111331">
    <property type="entry name" value="NAD kinase/diacylglycerol kinase-like"/>
    <property type="match status" value="1"/>
</dbReference>
<gene>
    <name evidence="2" type="ORF">H4Q32_008525</name>
</gene>
<reference evidence="2 3" key="1">
    <citation type="submission" date="2022-01" db="EMBL/GenBank/DDBJ databases">
        <title>A high-quality chromosome-level genome assembly of rohu carp, Labeo rohita.</title>
        <authorList>
            <person name="Arick M.A. II"/>
            <person name="Hsu C.-Y."/>
            <person name="Magbanua Z."/>
            <person name="Pechanova O."/>
            <person name="Grover C."/>
            <person name="Miller E."/>
            <person name="Thrash A."/>
            <person name="Ezzel L."/>
            <person name="Alam S."/>
            <person name="Benzie J."/>
            <person name="Hamilton M."/>
            <person name="Karsi A."/>
            <person name="Lawrence M.L."/>
            <person name="Peterson D.G."/>
        </authorList>
    </citation>
    <scope>NUCLEOTIDE SEQUENCE [LARGE SCALE GENOMIC DNA]</scope>
    <source>
        <strain evidence="3">BAU-BD-2019</strain>
        <tissue evidence="2">Blood</tissue>
    </source>
</reference>
<dbReference type="EMBL" id="JACTAM010000009">
    <property type="protein sequence ID" value="KAI2660850.1"/>
    <property type="molecule type" value="Genomic_DNA"/>
</dbReference>
<evidence type="ECO:0000313" key="2">
    <source>
        <dbReference type="EMBL" id="KAI2660850.1"/>
    </source>
</evidence>
<name>A0ABQ8MD96_LABRO</name>
<dbReference type="Proteomes" id="UP000830375">
    <property type="component" value="Unassembled WGS sequence"/>
</dbReference>